<dbReference type="Pfam" id="PF13411">
    <property type="entry name" value="MerR_1"/>
    <property type="match status" value="1"/>
</dbReference>
<keyword evidence="1" id="KW-0678">Repressor</keyword>
<keyword evidence="4" id="KW-0804">Transcription</keyword>
<dbReference type="InterPro" id="IPR009061">
    <property type="entry name" value="DNA-bd_dom_put_sf"/>
</dbReference>
<dbReference type="RefSeq" id="WP_244351475.1">
    <property type="nucleotide sequence ID" value="NZ_AP025635.1"/>
</dbReference>
<dbReference type="InterPro" id="IPR029442">
    <property type="entry name" value="GyrI-like"/>
</dbReference>
<evidence type="ECO:0000256" key="2">
    <source>
        <dbReference type="ARBA" id="ARBA00023015"/>
    </source>
</evidence>
<dbReference type="InterPro" id="IPR047057">
    <property type="entry name" value="MerR_fam"/>
</dbReference>
<keyword evidence="8" id="KW-1185">Reference proteome</keyword>
<dbReference type="CDD" id="cd00592">
    <property type="entry name" value="HTH_MerR-like"/>
    <property type="match status" value="1"/>
</dbReference>
<dbReference type="Gene3D" id="1.10.1660.10">
    <property type="match status" value="1"/>
</dbReference>
<dbReference type="Gene3D" id="3.20.80.10">
    <property type="entry name" value="Regulatory factor, effector binding domain"/>
    <property type="match status" value="1"/>
</dbReference>
<evidence type="ECO:0000256" key="5">
    <source>
        <dbReference type="SAM" id="Coils"/>
    </source>
</evidence>
<feature type="domain" description="HTH merR-type" evidence="6">
    <location>
        <begin position="1"/>
        <end position="68"/>
    </location>
</feature>
<dbReference type="PROSITE" id="PS50937">
    <property type="entry name" value="HTH_MERR_2"/>
    <property type="match status" value="1"/>
</dbReference>
<dbReference type="Proteomes" id="UP000831692">
    <property type="component" value="Chromosome"/>
</dbReference>
<sequence length="262" mass="31543">MKIKQVSENYDITPHTLRYYEQIGLLSPNYTENGYRDYSYEDIERLNTIRDLRFFDVSLEEIKNYLDTKNKALTKEILHFEMEQLEDRIHALKEKQDLLKERIDLLVYAEKKQNHEIERTFYEERYLVLSQEKDTLGKDLYFELKRLHKQFEKELHANNQNVFGTILLPHEDAFRHQVFYCLTNDLADEKAFTMPAGEYLAIYYTGTYKQRLAALAELKSYLKKNRLIAKGNFYEFYLIDFHETNLPEEYVSKIEILLDQPD</sequence>
<dbReference type="InterPro" id="IPR000551">
    <property type="entry name" value="MerR-type_HTH_dom"/>
</dbReference>
<evidence type="ECO:0000259" key="6">
    <source>
        <dbReference type="PROSITE" id="PS50937"/>
    </source>
</evidence>
<keyword evidence="3" id="KW-0238">DNA-binding</keyword>
<dbReference type="SUPFAM" id="SSF46955">
    <property type="entry name" value="Putative DNA-binding domain"/>
    <property type="match status" value="1"/>
</dbReference>
<name>A0ABM7XV43_9ENTE</name>
<evidence type="ECO:0000256" key="1">
    <source>
        <dbReference type="ARBA" id="ARBA00022491"/>
    </source>
</evidence>
<dbReference type="Pfam" id="PF06445">
    <property type="entry name" value="GyrI-like"/>
    <property type="match status" value="1"/>
</dbReference>
<feature type="coiled-coil region" evidence="5">
    <location>
        <begin position="75"/>
        <end position="102"/>
    </location>
</feature>
<reference evidence="7 8" key="1">
    <citation type="submission" date="2022-03" db="EMBL/GenBank/DDBJ databases">
        <title>Complete genome sequence of Enterococcus innesii DB-1.</title>
        <authorList>
            <person name="Fukuda D."/>
            <person name="Nolasco-Hipolito C."/>
        </authorList>
    </citation>
    <scope>NUCLEOTIDE SEQUENCE [LARGE SCALE GENOMIC DNA]</scope>
    <source>
        <strain evidence="7 8">DB-1</strain>
    </source>
</reference>
<proteinExistence type="predicted"/>
<accession>A0ABM7XV43</accession>
<keyword evidence="5" id="KW-0175">Coiled coil</keyword>
<organism evidence="7 8">
    <name type="scientific">Enterococcus innesii</name>
    <dbReference type="NCBI Taxonomy" id="2839759"/>
    <lineage>
        <taxon>Bacteria</taxon>
        <taxon>Bacillati</taxon>
        <taxon>Bacillota</taxon>
        <taxon>Bacilli</taxon>
        <taxon>Lactobacillales</taxon>
        <taxon>Enterococcaceae</taxon>
        <taxon>Enterococcus</taxon>
    </lineage>
</organism>
<dbReference type="EMBL" id="AP025635">
    <property type="protein sequence ID" value="BDG68983.1"/>
    <property type="molecule type" value="Genomic_DNA"/>
</dbReference>
<dbReference type="GeneID" id="83458554"/>
<gene>
    <name evidence="7" type="ORF">ENLAB_25470</name>
</gene>
<keyword evidence="2" id="KW-0805">Transcription regulation</keyword>
<evidence type="ECO:0000313" key="8">
    <source>
        <dbReference type="Proteomes" id="UP000831692"/>
    </source>
</evidence>
<protein>
    <submittedName>
        <fullName evidence="7">MerR family transcriptional regulator</fullName>
    </submittedName>
</protein>
<dbReference type="PANTHER" id="PTHR30204:SF69">
    <property type="entry name" value="MERR-FAMILY TRANSCRIPTIONAL REGULATOR"/>
    <property type="match status" value="1"/>
</dbReference>
<dbReference type="InterPro" id="IPR011256">
    <property type="entry name" value="Reg_factor_effector_dom_sf"/>
</dbReference>
<dbReference type="SUPFAM" id="SSF55136">
    <property type="entry name" value="Probable bacterial effector-binding domain"/>
    <property type="match status" value="1"/>
</dbReference>
<dbReference type="PANTHER" id="PTHR30204">
    <property type="entry name" value="REDOX-CYCLING DRUG-SENSING TRANSCRIPTIONAL ACTIVATOR SOXR"/>
    <property type="match status" value="1"/>
</dbReference>
<evidence type="ECO:0000256" key="4">
    <source>
        <dbReference type="ARBA" id="ARBA00023163"/>
    </source>
</evidence>
<dbReference type="SMART" id="SM00422">
    <property type="entry name" value="HTH_MERR"/>
    <property type="match status" value="1"/>
</dbReference>
<evidence type="ECO:0000313" key="7">
    <source>
        <dbReference type="EMBL" id="BDG68983.1"/>
    </source>
</evidence>
<evidence type="ECO:0000256" key="3">
    <source>
        <dbReference type="ARBA" id="ARBA00023125"/>
    </source>
</evidence>